<sequence length="302" mass="34213">MSYDEIKILLVEDDPDDIYLLKNYLTSDYRSKYRFENYSSLEACEKALSNNTFHIVILDLGLKDSQGLDTLKKFLSFGLKVPILVLTGINSEELGEKSIQLGAEDYLPKSILSTPLLTKTIKYSIERFNLHLKIKEQANEDYLTGLPNRKNFIEKLETLMHQSLRSSVKMALVMMDLDGFKKINDTYGHQAGDQLLISFALRLKKSIRISDAVSRFGGDEFCMLLTNYKDNDSLLDFLTKKQRELSLPYSLTLGEKTLSFSIGVSMGVAEWHNGLEVEELISIADNALYDSKRTNKGGISFG</sequence>
<dbReference type="PANTHER" id="PTHR45138">
    <property type="entry name" value="REGULATORY COMPONENTS OF SENSORY TRANSDUCTION SYSTEM"/>
    <property type="match status" value="1"/>
</dbReference>
<dbReference type="InterPro" id="IPR000160">
    <property type="entry name" value="GGDEF_dom"/>
</dbReference>
<dbReference type="InterPro" id="IPR029787">
    <property type="entry name" value="Nucleotide_cyclase"/>
</dbReference>
<protein>
    <submittedName>
        <fullName evidence="1">Diguanylate cyclase response regulator</fullName>
    </submittedName>
</protein>
<keyword evidence="2" id="KW-1185">Reference proteome</keyword>
<comment type="caution">
    <text evidence="1">The sequence shown here is derived from an EMBL/GenBank/DDBJ whole genome shotgun (WGS) entry which is preliminary data.</text>
</comment>
<dbReference type="Gene3D" id="3.30.70.270">
    <property type="match status" value="1"/>
</dbReference>
<dbReference type="PROSITE" id="PS50887">
    <property type="entry name" value="GGDEF"/>
    <property type="match status" value="1"/>
</dbReference>
<dbReference type="SMART" id="SM00448">
    <property type="entry name" value="REC"/>
    <property type="match status" value="1"/>
</dbReference>
<dbReference type="PROSITE" id="PS50110">
    <property type="entry name" value="RESPONSE_REGULATORY"/>
    <property type="match status" value="1"/>
</dbReference>
<reference evidence="1 2" key="1">
    <citation type="submission" date="2024-06" db="EMBL/GenBank/DDBJ databases">
        <authorList>
            <person name="Li F."/>
        </authorList>
    </citation>
    <scope>NUCLEOTIDE SEQUENCE [LARGE SCALE GENOMIC DNA]</scope>
    <source>
        <strain evidence="1 2">GXAS 311</strain>
    </source>
</reference>
<dbReference type="PANTHER" id="PTHR45138:SF9">
    <property type="entry name" value="DIGUANYLATE CYCLASE DGCM-RELATED"/>
    <property type="match status" value="1"/>
</dbReference>
<dbReference type="CDD" id="cd01949">
    <property type="entry name" value="GGDEF"/>
    <property type="match status" value="1"/>
</dbReference>
<dbReference type="EMBL" id="JBEVCJ010000018">
    <property type="protein sequence ID" value="MET1256226.1"/>
    <property type="molecule type" value="Genomic_DNA"/>
</dbReference>
<dbReference type="NCBIfam" id="TIGR00254">
    <property type="entry name" value="GGDEF"/>
    <property type="match status" value="1"/>
</dbReference>
<gene>
    <name evidence="1" type="ORF">ABVT43_13885</name>
</gene>
<name>A0ABV2BWB2_9GAMM</name>
<dbReference type="InterPro" id="IPR011006">
    <property type="entry name" value="CheY-like_superfamily"/>
</dbReference>
<organism evidence="1 2">
    <name type="scientific">Aliikangiella maris</name>
    <dbReference type="NCBI Taxonomy" id="3162458"/>
    <lineage>
        <taxon>Bacteria</taxon>
        <taxon>Pseudomonadati</taxon>
        <taxon>Pseudomonadota</taxon>
        <taxon>Gammaproteobacteria</taxon>
        <taxon>Oceanospirillales</taxon>
        <taxon>Pleioneaceae</taxon>
        <taxon>Aliikangiella</taxon>
    </lineage>
</organism>
<dbReference type="Pfam" id="PF00990">
    <property type="entry name" value="GGDEF"/>
    <property type="match status" value="1"/>
</dbReference>
<dbReference type="SMART" id="SM00267">
    <property type="entry name" value="GGDEF"/>
    <property type="match status" value="1"/>
</dbReference>
<dbReference type="SUPFAM" id="SSF52172">
    <property type="entry name" value="CheY-like"/>
    <property type="match status" value="1"/>
</dbReference>
<dbReference type="SUPFAM" id="SSF55073">
    <property type="entry name" value="Nucleotide cyclase"/>
    <property type="match status" value="1"/>
</dbReference>
<dbReference type="Proteomes" id="UP001548189">
    <property type="component" value="Unassembled WGS sequence"/>
</dbReference>
<proteinExistence type="predicted"/>
<dbReference type="CDD" id="cd00156">
    <property type="entry name" value="REC"/>
    <property type="match status" value="1"/>
</dbReference>
<dbReference type="InterPro" id="IPR001789">
    <property type="entry name" value="Sig_transdc_resp-reg_receiver"/>
</dbReference>
<evidence type="ECO:0000313" key="2">
    <source>
        <dbReference type="Proteomes" id="UP001548189"/>
    </source>
</evidence>
<dbReference type="Pfam" id="PF00072">
    <property type="entry name" value="Response_reg"/>
    <property type="match status" value="1"/>
</dbReference>
<dbReference type="Gene3D" id="3.40.50.2300">
    <property type="match status" value="1"/>
</dbReference>
<accession>A0ABV2BWB2</accession>
<dbReference type="InterPro" id="IPR050469">
    <property type="entry name" value="Diguanylate_Cyclase"/>
</dbReference>
<evidence type="ECO:0000313" key="1">
    <source>
        <dbReference type="EMBL" id="MET1256226.1"/>
    </source>
</evidence>
<dbReference type="InterPro" id="IPR043128">
    <property type="entry name" value="Rev_trsase/Diguanyl_cyclase"/>
</dbReference>